<dbReference type="PANTHER" id="PTHR43618:SF8">
    <property type="entry name" value="7ALPHA-HYDROXYSTEROID DEHYDROGENASE"/>
    <property type="match status" value="1"/>
</dbReference>
<dbReference type="InterPro" id="IPR002347">
    <property type="entry name" value="SDR_fam"/>
</dbReference>
<dbReference type="CDD" id="cd05233">
    <property type="entry name" value="SDR_c"/>
    <property type="match status" value="1"/>
</dbReference>
<evidence type="ECO:0000256" key="3">
    <source>
        <dbReference type="ARBA" id="ARBA00023002"/>
    </source>
</evidence>
<reference evidence="4 5" key="1">
    <citation type="submission" date="2015-03" db="EMBL/GenBank/DDBJ databases">
        <authorList>
            <person name="Urmite Genomes"/>
        </authorList>
    </citation>
    <scope>NUCLEOTIDE SEQUENCE [LARGE SCALE GENOMIC DNA]</scope>
    <source>
        <strain evidence="4 5">CSUR P1491</strain>
    </source>
</reference>
<dbReference type="AlphaFoldDB" id="A0A0E4CL97"/>
<dbReference type="GO" id="GO:0016491">
    <property type="term" value="F:oxidoreductase activity"/>
    <property type="evidence" value="ECO:0007669"/>
    <property type="project" value="UniProtKB-KW"/>
</dbReference>
<keyword evidence="3" id="KW-0560">Oxidoreductase</keyword>
<evidence type="ECO:0000313" key="5">
    <source>
        <dbReference type="Proteomes" id="UP000199251"/>
    </source>
</evidence>
<protein>
    <submittedName>
        <fullName evidence="4">Short chain dehydrogenase/reductase family oxidoreductase</fullName>
    </submittedName>
</protein>
<dbReference type="InterPro" id="IPR052178">
    <property type="entry name" value="Sec_Metab_Biosynth_SDR"/>
</dbReference>
<gene>
    <name evidence="4" type="ORF">BN1232_00435</name>
</gene>
<organism evidence="4 5">
    <name type="scientific">Mycobacterium lentiflavum</name>
    <dbReference type="NCBI Taxonomy" id="141349"/>
    <lineage>
        <taxon>Bacteria</taxon>
        <taxon>Bacillati</taxon>
        <taxon>Actinomycetota</taxon>
        <taxon>Actinomycetes</taxon>
        <taxon>Mycobacteriales</taxon>
        <taxon>Mycobacteriaceae</taxon>
        <taxon>Mycobacterium</taxon>
        <taxon>Mycobacterium simiae complex</taxon>
    </lineage>
</organism>
<evidence type="ECO:0000256" key="1">
    <source>
        <dbReference type="ARBA" id="ARBA00006484"/>
    </source>
</evidence>
<dbReference type="EMBL" id="CTEE01000001">
    <property type="protein sequence ID" value="CQD03475.1"/>
    <property type="molecule type" value="Genomic_DNA"/>
</dbReference>
<sequence>MFCPDKTGDSFRLRTMTTSQVHGRRKQVMDDHVDHDALLGLDGRVVVVSGAGGGGIGTIVTAMTARAGATVIAVSRSKENLDEHIDPLAAQGLPVVPVVADASTDEGIATVIDQARRAEGGLYGLVNVAGGAQPSTWMPSTRVTRSDWRKIFTDNLETAFFMSQAVASELVAQRQPGSIVSISSISGMNTAPFHIAYGTAKAAIVAMTRTMAVELAESGIRVNAVAPGVTETAASRTYVDEDPERDRQAIAMGRRGRPEEQAGAILFLLSQMSSYVTGQTLLVDGGLDLKWTHLGADNTSLFLKDESFRAEIRRM</sequence>
<dbReference type="FunFam" id="3.40.50.720:FF:000084">
    <property type="entry name" value="Short-chain dehydrogenase reductase"/>
    <property type="match status" value="1"/>
</dbReference>
<dbReference type="PROSITE" id="PS00061">
    <property type="entry name" value="ADH_SHORT"/>
    <property type="match status" value="1"/>
</dbReference>
<name>A0A0E4CL97_MYCLN</name>
<dbReference type="PRINTS" id="PR00081">
    <property type="entry name" value="GDHRDH"/>
</dbReference>
<dbReference type="PRINTS" id="PR00080">
    <property type="entry name" value="SDRFAMILY"/>
</dbReference>
<accession>A0A0E4CL97</accession>
<keyword evidence="2" id="KW-0521">NADP</keyword>
<evidence type="ECO:0000256" key="2">
    <source>
        <dbReference type="ARBA" id="ARBA00022857"/>
    </source>
</evidence>
<dbReference type="STRING" id="141349.BN1232_00435"/>
<dbReference type="PANTHER" id="PTHR43618">
    <property type="entry name" value="7-ALPHA-HYDROXYSTEROID DEHYDROGENASE"/>
    <property type="match status" value="1"/>
</dbReference>
<dbReference type="Gene3D" id="3.40.50.720">
    <property type="entry name" value="NAD(P)-binding Rossmann-like Domain"/>
    <property type="match status" value="1"/>
</dbReference>
<proteinExistence type="inferred from homology"/>
<dbReference type="Proteomes" id="UP000199251">
    <property type="component" value="Unassembled WGS sequence"/>
</dbReference>
<dbReference type="SUPFAM" id="SSF51735">
    <property type="entry name" value="NAD(P)-binding Rossmann-fold domains"/>
    <property type="match status" value="1"/>
</dbReference>
<dbReference type="InterPro" id="IPR036291">
    <property type="entry name" value="NAD(P)-bd_dom_sf"/>
</dbReference>
<dbReference type="Pfam" id="PF13561">
    <property type="entry name" value="adh_short_C2"/>
    <property type="match status" value="1"/>
</dbReference>
<comment type="similarity">
    <text evidence="1">Belongs to the short-chain dehydrogenases/reductases (SDR) family.</text>
</comment>
<dbReference type="InterPro" id="IPR020904">
    <property type="entry name" value="Sc_DH/Rdtase_CS"/>
</dbReference>
<evidence type="ECO:0000313" key="4">
    <source>
        <dbReference type="EMBL" id="CQD03475.1"/>
    </source>
</evidence>